<dbReference type="PANTHER" id="PTHR30387:SF2">
    <property type="entry name" value="MANNONATE DEHYDRATASE"/>
    <property type="match status" value="1"/>
</dbReference>
<evidence type="ECO:0000256" key="9">
    <source>
        <dbReference type="ARBA" id="ARBA00023211"/>
    </source>
</evidence>
<evidence type="ECO:0000256" key="5">
    <source>
        <dbReference type="ARBA" id="ARBA00004892"/>
    </source>
</evidence>
<evidence type="ECO:0000256" key="8">
    <source>
        <dbReference type="ARBA" id="ARBA00023004"/>
    </source>
</evidence>
<gene>
    <name evidence="11" type="ORF">KDH_10780</name>
</gene>
<comment type="cofactor">
    <cofactor evidence="3">
        <name>Fe(2+)</name>
        <dbReference type="ChEBI" id="CHEBI:29033"/>
    </cofactor>
</comment>
<name>A0ABQ6FJ66_9CHLR</name>
<accession>A0ABQ6FJ66</accession>
<evidence type="ECO:0000256" key="3">
    <source>
        <dbReference type="ARBA" id="ARBA00001954"/>
    </source>
</evidence>
<evidence type="ECO:0000256" key="1">
    <source>
        <dbReference type="ARBA" id="ARBA00001794"/>
    </source>
</evidence>
<organism evidence="11 12">
    <name type="scientific">Dictyobacter halimunensis</name>
    <dbReference type="NCBI Taxonomy" id="3026934"/>
    <lineage>
        <taxon>Bacteria</taxon>
        <taxon>Bacillati</taxon>
        <taxon>Chloroflexota</taxon>
        <taxon>Ktedonobacteria</taxon>
        <taxon>Ktedonobacterales</taxon>
        <taxon>Dictyobacteraceae</taxon>
        <taxon>Dictyobacter</taxon>
    </lineage>
</organism>
<dbReference type="EMBL" id="BSRI01000001">
    <property type="protein sequence ID" value="GLV54230.1"/>
    <property type="molecule type" value="Genomic_DNA"/>
</dbReference>
<dbReference type="InterPro" id="IPR004628">
    <property type="entry name" value="Man_deHydtase"/>
</dbReference>
<dbReference type="InterPro" id="IPR036237">
    <property type="entry name" value="Xyl_isomerase-like_sf"/>
</dbReference>
<comment type="similarity">
    <text evidence="6">Belongs to the mannonate dehydratase family.</text>
</comment>
<keyword evidence="12" id="KW-1185">Reference proteome</keyword>
<comment type="cofactor">
    <cofactor evidence="2">
        <name>Mn(2+)</name>
        <dbReference type="ChEBI" id="CHEBI:29035"/>
    </cofactor>
</comment>
<comment type="function">
    <text evidence="4">Catalyzes the dehydration of D-mannonate.</text>
</comment>
<evidence type="ECO:0000256" key="6">
    <source>
        <dbReference type="ARBA" id="ARBA00007389"/>
    </source>
</evidence>
<evidence type="ECO:0000256" key="4">
    <source>
        <dbReference type="ARBA" id="ARBA00002713"/>
    </source>
</evidence>
<comment type="pathway">
    <text evidence="5">Carbohydrate metabolism; pentose and glucuronate interconversion.</text>
</comment>
<evidence type="ECO:0000256" key="7">
    <source>
        <dbReference type="ARBA" id="ARBA00012927"/>
    </source>
</evidence>
<dbReference type="PANTHER" id="PTHR30387">
    <property type="entry name" value="MANNONATE DEHYDRATASE"/>
    <property type="match status" value="1"/>
</dbReference>
<dbReference type="Proteomes" id="UP001344906">
    <property type="component" value="Unassembled WGS sequence"/>
</dbReference>
<dbReference type="SUPFAM" id="SSF51658">
    <property type="entry name" value="Xylose isomerase-like"/>
    <property type="match status" value="1"/>
</dbReference>
<keyword evidence="10" id="KW-0456">Lyase</keyword>
<evidence type="ECO:0000313" key="11">
    <source>
        <dbReference type="EMBL" id="GLV54230.1"/>
    </source>
</evidence>
<keyword evidence="8" id="KW-0408">Iron</keyword>
<sequence>MSERMRIALGQFYDPSHEMLTFARQLGVSGVLLNTPTIPGRGCWEFETLLWLRQRCEQYGLRLEALENTPPGFYDTIMLNLPGRDEQIERYQMTIRNMGRAGIPVLGYHWMPNEVWRTSITTPGRGGALVSAFDLQLAQAGHTLAWGLRRHPLQGDEPITAEAMWEHYRYFMRAVLPVAEEAGVKLALHADDPPVGTLGNIARIFSSLAGFQQAMQEFDSPYHGIDFCVGSWSEMAQTDVYQALRSFCERGKVFYVHLRDVQGTVPRFQECFLGEGNLDIARVLRILRDTGFTGFIIDDHVPRLIDDSEWSHRGHAHATGYLQGCLATLMAADGE</sequence>
<dbReference type="RefSeq" id="WP_338247935.1">
    <property type="nucleotide sequence ID" value="NZ_BSRI01000001.1"/>
</dbReference>
<protein>
    <recommendedName>
        <fullName evidence="7">mannonate dehydratase</fullName>
        <ecNumber evidence="7">4.2.1.8</ecNumber>
    </recommendedName>
</protein>
<comment type="catalytic activity">
    <reaction evidence="1">
        <text>D-mannonate = 2-dehydro-3-deoxy-D-gluconate + H2O</text>
        <dbReference type="Rhea" id="RHEA:20097"/>
        <dbReference type="ChEBI" id="CHEBI:15377"/>
        <dbReference type="ChEBI" id="CHEBI:17767"/>
        <dbReference type="ChEBI" id="CHEBI:57990"/>
        <dbReference type="EC" id="4.2.1.8"/>
    </reaction>
</comment>
<dbReference type="EC" id="4.2.1.8" evidence="7"/>
<evidence type="ECO:0000256" key="10">
    <source>
        <dbReference type="ARBA" id="ARBA00023239"/>
    </source>
</evidence>
<keyword evidence="9" id="KW-0464">Manganese</keyword>
<evidence type="ECO:0000256" key="2">
    <source>
        <dbReference type="ARBA" id="ARBA00001936"/>
    </source>
</evidence>
<proteinExistence type="inferred from homology"/>
<dbReference type="Pfam" id="PF03786">
    <property type="entry name" value="UxuA"/>
    <property type="match status" value="2"/>
</dbReference>
<comment type="caution">
    <text evidence="11">The sequence shown here is derived from an EMBL/GenBank/DDBJ whole genome shotgun (WGS) entry which is preliminary data.</text>
</comment>
<reference evidence="11 12" key="1">
    <citation type="submission" date="2023-02" db="EMBL/GenBank/DDBJ databases">
        <title>Dictyobacter halimunensis sp. nov., a new member of the class Ktedonobacteria from forest soil in a geothermal area.</title>
        <authorList>
            <person name="Rachmania M.K."/>
            <person name="Ningsih F."/>
            <person name="Sakai Y."/>
            <person name="Yabe S."/>
            <person name="Yokota A."/>
            <person name="Sjamsuridzal W."/>
        </authorList>
    </citation>
    <scope>NUCLEOTIDE SEQUENCE [LARGE SCALE GENOMIC DNA]</scope>
    <source>
        <strain evidence="11 12">S3.2.2.5</strain>
    </source>
</reference>
<evidence type="ECO:0000313" key="12">
    <source>
        <dbReference type="Proteomes" id="UP001344906"/>
    </source>
</evidence>
<dbReference type="Gene3D" id="3.20.20.150">
    <property type="entry name" value="Divalent-metal-dependent TIM barrel enzymes"/>
    <property type="match status" value="1"/>
</dbReference>